<comment type="caution">
    <text evidence="2">The sequence shown here is derived from an EMBL/GenBank/DDBJ whole genome shotgun (WGS) entry which is preliminary data.</text>
</comment>
<evidence type="ECO:0000313" key="3">
    <source>
        <dbReference type="Proteomes" id="UP001345219"/>
    </source>
</evidence>
<dbReference type="EMBL" id="JAXIOK010000011">
    <property type="protein sequence ID" value="KAK4759638.1"/>
    <property type="molecule type" value="Genomic_DNA"/>
</dbReference>
<feature type="region of interest" description="Disordered" evidence="1">
    <location>
        <begin position="1"/>
        <end position="36"/>
    </location>
</feature>
<reference evidence="2 3" key="1">
    <citation type="journal article" date="2023" name="Hortic Res">
        <title>Pangenome of water caltrop reveals structural variations and asymmetric subgenome divergence after allopolyploidization.</title>
        <authorList>
            <person name="Zhang X."/>
            <person name="Chen Y."/>
            <person name="Wang L."/>
            <person name="Yuan Y."/>
            <person name="Fang M."/>
            <person name="Shi L."/>
            <person name="Lu R."/>
            <person name="Comes H.P."/>
            <person name="Ma Y."/>
            <person name="Chen Y."/>
            <person name="Huang G."/>
            <person name="Zhou Y."/>
            <person name="Zheng Z."/>
            <person name="Qiu Y."/>
        </authorList>
    </citation>
    <scope>NUCLEOTIDE SEQUENCE [LARGE SCALE GENOMIC DNA]</scope>
    <source>
        <tissue evidence="2">Roots</tissue>
    </source>
</reference>
<dbReference type="Proteomes" id="UP001345219">
    <property type="component" value="Chromosome 17"/>
</dbReference>
<proteinExistence type="predicted"/>
<organism evidence="2 3">
    <name type="scientific">Trapa incisa</name>
    <dbReference type="NCBI Taxonomy" id="236973"/>
    <lineage>
        <taxon>Eukaryota</taxon>
        <taxon>Viridiplantae</taxon>
        <taxon>Streptophyta</taxon>
        <taxon>Embryophyta</taxon>
        <taxon>Tracheophyta</taxon>
        <taxon>Spermatophyta</taxon>
        <taxon>Magnoliopsida</taxon>
        <taxon>eudicotyledons</taxon>
        <taxon>Gunneridae</taxon>
        <taxon>Pentapetalae</taxon>
        <taxon>rosids</taxon>
        <taxon>malvids</taxon>
        <taxon>Myrtales</taxon>
        <taxon>Lythraceae</taxon>
        <taxon>Trapa</taxon>
    </lineage>
</organism>
<dbReference type="AlphaFoldDB" id="A0AAN7K8C1"/>
<evidence type="ECO:0000256" key="1">
    <source>
        <dbReference type="SAM" id="MobiDB-lite"/>
    </source>
</evidence>
<protein>
    <submittedName>
        <fullName evidence="2">Uncharacterized protein</fullName>
    </submittedName>
</protein>
<accession>A0AAN7K8C1</accession>
<sequence>MAKEMSQETESRRRSQSVISRLMGLEGPPLQQPSQRQQRMCSRLMANEMAGGSSPFSSRRSVSRSFKEVKQFKDVFEVVEASKVNSRSDNFEGFMG</sequence>
<feature type="compositionally biased region" description="Basic and acidic residues" evidence="1">
    <location>
        <begin position="1"/>
        <end position="13"/>
    </location>
</feature>
<evidence type="ECO:0000313" key="2">
    <source>
        <dbReference type="EMBL" id="KAK4759638.1"/>
    </source>
</evidence>
<name>A0AAN7K8C1_9MYRT</name>
<gene>
    <name evidence="2" type="ORF">SAY87_022769</name>
</gene>
<keyword evidence="3" id="KW-1185">Reference proteome</keyword>
<dbReference type="PANTHER" id="PTHR46836:SF8">
    <property type="entry name" value="AFADIN"/>
    <property type="match status" value="1"/>
</dbReference>
<dbReference type="PANTHER" id="PTHR46836">
    <property type="entry name" value="AFADIN"/>
    <property type="match status" value="1"/>
</dbReference>